<organism evidence="1 2">
    <name type="scientific">Neptunomonas marina</name>
    <dbReference type="NCBI Taxonomy" id="1815562"/>
    <lineage>
        <taxon>Bacteria</taxon>
        <taxon>Pseudomonadati</taxon>
        <taxon>Pseudomonadota</taxon>
        <taxon>Gammaproteobacteria</taxon>
        <taxon>Oceanospirillales</taxon>
        <taxon>Oceanospirillaceae</taxon>
        <taxon>Neptunomonas</taxon>
    </lineage>
</organism>
<dbReference type="Proteomes" id="UP000282818">
    <property type="component" value="Unassembled WGS sequence"/>
</dbReference>
<reference evidence="1 2" key="1">
    <citation type="submission" date="2019-01" db="EMBL/GenBank/DDBJ databases">
        <authorList>
            <person name="Chen W.-M."/>
        </authorList>
    </citation>
    <scope>NUCLEOTIDE SEQUENCE [LARGE SCALE GENOMIC DNA]</scope>
    <source>
        <strain evidence="1 2">HPM-16</strain>
    </source>
</reference>
<dbReference type="EMBL" id="SACQ01000001">
    <property type="protein sequence ID" value="RVU32697.1"/>
    <property type="molecule type" value="Genomic_DNA"/>
</dbReference>
<comment type="caution">
    <text evidence="1">The sequence shown here is derived from an EMBL/GenBank/DDBJ whole genome shotgun (WGS) entry which is preliminary data.</text>
</comment>
<accession>A0A437QDS0</accession>
<name>A0A437QDS0_9GAMM</name>
<gene>
    <name evidence="1" type="ORF">EOE65_03315</name>
</gene>
<dbReference type="RefSeq" id="WP_127692865.1">
    <property type="nucleotide sequence ID" value="NZ_SACQ01000001.1"/>
</dbReference>
<evidence type="ECO:0000313" key="2">
    <source>
        <dbReference type="Proteomes" id="UP000282818"/>
    </source>
</evidence>
<proteinExistence type="predicted"/>
<protein>
    <submittedName>
        <fullName evidence="1">Uncharacterized protein</fullName>
    </submittedName>
</protein>
<dbReference type="AlphaFoldDB" id="A0A437QDS0"/>
<sequence>MVNRKDQIDDLIGILVSYYLSPSLSAGWHAPSQLEWFQQITNKRPPSITRQKQLTAAFASADEHQSNDKADDKMISEARFLRREHHNYGKARAMFRNVEDKYAAAVLARAYHQAIYKRVFSNKELADRLEVSVRSYTHNRNVGYDRLAYNLEIIEGFVQEAG</sequence>
<keyword evidence="2" id="KW-1185">Reference proteome</keyword>
<evidence type="ECO:0000313" key="1">
    <source>
        <dbReference type="EMBL" id="RVU32697.1"/>
    </source>
</evidence>